<comment type="caution">
    <text evidence="19">The sequence shown here is derived from an EMBL/GenBank/DDBJ whole genome shotgun (WGS) entry which is preliminary data.</text>
</comment>
<keyword evidence="15 18" id="KW-0443">Lipid metabolism</keyword>
<dbReference type="Proteomes" id="UP001157133">
    <property type="component" value="Unassembled WGS sequence"/>
</dbReference>
<organism evidence="19 20">
    <name type="scientific">Thalassotalea eurytherma</name>
    <dbReference type="NCBI Taxonomy" id="1144278"/>
    <lineage>
        <taxon>Bacteria</taxon>
        <taxon>Pseudomonadati</taxon>
        <taxon>Pseudomonadota</taxon>
        <taxon>Gammaproteobacteria</taxon>
        <taxon>Alteromonadales</taxon>
        <taxon>Colwelliaceae</taxon>
        <taxon>Thalassotalea</taxon>
    </lineage>
</organism>
<comment type="subunit">
    <text evidence="4 18">Homodimer; dimerization is reversible, and the dimeric form is the active one.</text>
</comment>
<protein>
    <recommendedName>
        <fullName evidence="7 18">Phospholipase A1</fullName>
        <ecNumber evidence="5 18">3.1.1.32</ecNumber>
        <ecNumber evidence="6 18">3.1.1.4</ecNumber>
    </recommendedName>
    <alternativeName>
        <fullName evidence="18">Phosphatidylcholine 1-acylhydrolase</fullName>
    </alternativeName>
</protein>
<keyword evidence="12 18" id="KW-0378">Hydrolase</keyword>
<name>A0ABQ6H827_9GAMM</name>
<keyword evidence="14 18" id="KW-0442">Lipid degradation</keyword>
<evidence type="ECO:0000256" key="14">
    <source>
        <dbReference type="ARBA" id="ARBA00022963"/>
    </source>
</evidence>
<keyword evidence="13 18" id="KW-0106">Calcium</keyword>
<evidence type="ECO:0000256" key="17">
    <source>
        <dbReference type="ARBA" id="ARBA00023237"/>
    </source>
</evidence>
<keyword evidence="9" id="KW-0812">Transmembrane</keyword>
<dbReference type="EC" id="3.1.1.32" evidence="5 18"/>
<dbReference type="PANTHER" id="PTHR40457:SF1">
    <property type="entry name" value="PHOSPHOLIPASE A1"/>
    <property type="match status" value="1"/>
</dbReference>
<evidence type="ECO:0000256" key="12">
    <source>
        <dbReference type="ARBA" id="ARBA00022801"/>
    </source>
</evidence>
<accession>A0ABQ6H827</accession>
<dbReference type="InterPro" id="IPR036541">
    <property type="entry name" value="PLipase_A1_sf"/>
</dbReference>
<evidence type="ECO:0000256" key="9">
    <source>
        <dbReference type="ARBA" id="ARBA00022692"/>
    </source>
</evidence>
<comment type="catalytic activity">
    <reaction evidence="1 18">
        <text>a 1,2-diacyl-sn-glycero-3-phosphocholine + H2O = a 2-acyl-sn-glycero-3-phosphocholine + a fatty acid + H(+)</text>
        <dbReference type="Rhea" id="RHEA:18689"/>
        <dbReference type="ChEBI" id="CHEBI:15377"/>
        <dbReference type="ChEBI" id="CHEBI:15378"/>
        <dbReference type="ChEBI" id="CHEBI:28868"/>
        <dbReference type="ChEBI" id="CHEBI:57643"/>
        <dbReference type="ChEBI" id="CHEBI:57875"/>
        <dbReference type="EC" id="3.1.1.32"/>
    </reaction>
</comment>
<feature type="signal peptide" evidence="18">
    <location>
        <begin position="1"/>
        <end position="21"/>
    </location>
</feature>
<comment type="similarity">
    <text evidence="3 18">Belongs to the phospholipase A1 family.</text>
</comment>
<evidence type="ECO:0000256" key="10">
    <source>
        <dbReference type="ARBA" id="ARBA00022723"/>
    </source>
</evidence>
<evidence type="ECO:0000256" key="5">
    <source>
        <dbReference type="ARBA" id="ARBA00013179"/>
    </source>
</evidence>
<comment type="catalytic activity">
    <reaction evidence="2 18">
        <text>a 1,2-diacyl-sn-glycero-3-phosphocholine + H2O = a 1-acyl-sn-glycero-3-phosphocholine + a fatty acid + H(+)</text>
        <dbReference type="Rhea" id="RHEA:15801"/>
        <dbReference type="ChEBI" id="CHEBI:15377"/>
        <dbReference type="ChEBI" id="CHEBI:15378"/>
        <dbReference type="ChEBI" id="CHEBI:28868"/>
        <dbReference type="ChEBI" id="CHEBI:57643"/>
        <dbReference type="ChEBI" id="CHEBI:58168"/>
        <dbReference type="EC" id="3.1.1.4"/>
    </reaction>
</comment>
<evidence type="ECO:0000256" key="11">
    <source>
        <dbReference type="ARBA" id="ARBA00022729"/>
    </source>
</evidence>
<evidence type="ECO:0000256" key="4">
    <source>
        <dbReference type="ARBA" id="ARBA00011702"/>
    </source>
</evidence>
<dbReference type="EMBL" id="BSSU01000011">
    <property type="protein sequence ID" value="GLX82915.1"/>
    <property type="molecule type" value="Genomic_DNA"/>
</dbReference>
<keyword evidence="10 18" id="KW-0479">Metal-binding</keyword>
<evidence type="ECO:0000256" key="2">
    <source>
        <dbReference type="ARBA" id="ARBA00001604"/>
    </source>
</evidence>
<proteinExistence type="inferred from homology"/>
<keyword evidence="8" id="KW-1134">Transmembrane beta strand</keyword>
<evidence type="ECO:0000256" key="6">
    <source>
        <dbReference type="ARBA" id="ARBA00013278"/>
    </source>
</evidence>
<evidence type="ECO:0000313" key="20">
    <source>
        <dbReference type="Proteomes" id="UP001157133"/>
    </source>
</evidence>
<keyword evidence="20" id="KW-1185">Reference proteome</keyword>
<dbReference type="InterPro" id="IPR003187">
    <property type="entry name" value="PLipase_A1"/>
</dbReference>
<dbReference type="PANTHER" id="PTHR40457">
    <property type="entry name" value="PHOSPHOLIPASE A1"/>
    <property type="match status" value="1"/>
</dbReference>
<dbReference type="EC" id="3.1.1.4" evidence="6 18"/>
<evidence type="ECO:0000313" key="19">
    <source>
        <dbReference type="EMBL" id="GLX82915.1"/>
    </source>
</evidence>
<dbReference type="Gene3D" id="2.40.230.10">
    <property type="entry name" value="Phospholipase A1"/>
    <property type="match status" value="1"/>
</dbReference>
<evidence type="ECO:0000256" key="18">
    <source>
        <dbReference type="RuleBase" id="RU366027"/>
    </source>
</evidence>
<dbReference type="PRINTS" id="PR01486">
    <property type="entry name" value="PHPHLIPASEA1"/>
</dbReference>
<comment type="function">
    <text evidence="18">Hydrolysis of phosphatidylcholine with phospholipase A2 (EC 3.1.1.4) and phospholipase A1 (EC 3.1.1.32) activities.</text>
</comment>
<reference evidence="19 20" key="1">
    <citation type="submission" date="2023-03" db="EMBL/GenBank/DDBJ databases">
        <title>Draft genome sequence of Thalassotalea eurytherma JCM 18482T.</title>
        <authorList>
            <person name="Sawabe T."/>
        </authorList>
    </citation>
    <scope>NUCLEOTIDE SEQUENCE [LARGE SCALE GENOMIC DNA]</scope>
    <source>
        <strain evidence="19 20">JCM 18482</strain>
    </source>
</reference>
<evidence type="ECO:0000256" key="8">
    <source>
        <dbReference type="ARBA" id="ARBA00022452"/>
    </source>
</evidence>
<gene>
    <name evidence="19" type="ORF">theurythT_23670</name>
</gene>
<comment type="subcellular location">
    <subcellularLocation>
        <location evidence="18">Cell outer membrane</location>
        <topology evidence="18">Multi-pass membrane protein</topology>
    </subcellularLocation>
    <text evidence="18">One of the very few enzymes located there.</text>
</comment>
<dbReference type="Pfam" id="PF02253">
    <property type="entry name" value="PLA1"/>
    <property type="match status" value="1"/>
</dbReference>
<evidence type="ECO:0000256" key="16">
    <source>
        <dbReference type="ARBA" id="ARBA00023136"/>
    </source>
</evidence>
<keyword evidence="11 18" id="KW-0732">Signal</keyword>
<evidence type="ECO:0000256" key="3">
    <source>
        <dbReference type="ARBA" id="ARBA00010525"/>
    </source>
</evidence>
<dbReference type="CDD" id="cd00541">
    <property type="entry name" value="OMPLA"/>
    <property type="match status" value="1"/>
</dbReference>
<keyword evidence="17 18" id="KW-0998">Cell outer membrane</keyword>
<feature type="chain" id="PRO_5044960035" description="Phospholipase A1" evidence="18">
    <location>
        <begin position="22"/>
        <end position="342"/>
    </location>
</feature>
<evidence type="ECO:0000256" key="15">
    <source>
        <dbReference type="ARBA" id="ARBA00023098"/>
    </source>
</evidence>
<keyword evidence="16" id="KW-0472">Membrane</keyword>
<evidence type="ECO:0000256" key="7">
    <source>
        <dbReference type="ARBA" id="ARBA00021726"/>
    </source>
</evidence>
<evidence type="ECO:0000256" key="1">
    <source>
        <dbReference type="ARBA" id="ARBA00000111"/>
    </source>
</evidence>
<evidence type="ECO:0000256" key="13">
    <source>
        <dbReference type="ARBA" id="ARBA00022837"/>
    </source>
</evidence>
<dbReference type="RefSeq" id="WP_284208302.1">
    <property type="nucleotide sequence ID" value="NZ_BSSU01000011.1"/>
</dbReference>
<comment type="cofactor">
    <cofactor evidence="18">
        <name>Ca(2+)</name>
        <dbReference type="ChEBI" id="CHEBI:29108"/>
    </cofactor>
    <text evidence="18">Binds 1 Ca(2+) ion per monomer. In the dimeric form the Ca(2+) is bound by different amino acids with binding of each Ca(2+) shared with ligands coming from each monomer. The Ca(2+) ion may have a role in catalysis.</text>
</comment>
<dbReference type="SUPFAM" id="SSF56931">
    <property type="entry name" value="Outer membrane phospholipase A (OMPLA)"/>
    <property type="match status" value="1"/>
</dbReference>
<sequence>MKKSMMAISIALLLSPTFAHATIEDACVLALYKSADKTLTIEDIRKQCQQEAADSDIVQAQAESSVSAPKVRTGIISKRIAAEKQSEFEPYVMSPHRMNYIMPALTTNQVNPEAYNRIPGYDENFEKVETKFQLSLKVPLNTSDIFVEDDGLFFAFTIEAWWQVYSDNISKPFRETNYQPEFFYGLPLNLELFGGNTYFLVGIEHQSNGKSQLLSRSWNRAYMNFLWEKDDFALSLRPWYRLKENEKAFEFDPDGDDNPDILDYMGHYELGMVYQWEELEFGFLGRYNFSSNKGSGELGVTFPIYGKLKGYANVFTGYGESLIDYDHNQTRFGLGFALNDLL</sequence>